<name>A0A4S4LF99_9AGAM</name>
<proteinExistence type="predicted"/>
<gene>
    <name evidence="1" type="ORF">EW145_g1232</name>
</gene>
<reference evidence="1 2" key="1">
    <citation type="submission" date="2019-02" db="EMBL/GenBank/DDBJ databases">
        <title>Genome sequencing of the rare red list fungi Phellinidium pouzarii.</title>
        <authorList>
            <person name="Buettner E."/>
            <person name="Kellner H."/>
        </authorList>
    </citation>
    <scope>NUCLEOTIDE SEQUENCE [LARGE SCALE GENOMIC DNA]</scope>
    <source>
        <strain evidence="1 2">DSM 108285</strain>
    </source>
</reference>
<keyword evidence="2" id="KW-1185">Reference proteome</keyword>
<dbReference type="AlphaFoldDB" id="A0A4S4LF99"/>
<protein>
    <submittedName>
        <fullName evidence="1">Uncharacterized protein</fullName>
    </submittedName>
</protein>
<organism evidence="1 2">
    <name type="scientific">Phellinidium pouzarii</name>
    <dbReference type="NCBI Taxonomy" id="167371"/>
    <lineage>
        <taxon>Eukaryota</taxon>
        <taxon>Fungi</taxon>
        <taxon>Dikarya</taxon>
        <taxon>Basidiomycota</taxon>
        <taxon>Agaricomycotina</taxon>
        <taxon>Agaricomycetes</taxon>
        <taxon>Hymenochaetales</taxon>
        <taxon>Hymenochaetaceae</taxon>
        <taxon>Phellinidium</taxon>
    </lineage>
</organism>
<accession>A0A4S4LF99</accession>
<sequence>MPEHKRWKEQVAHEVFSYKQQRTDRFLFGKAGGAKIDAIDSETDQTRTYSEQFVDIIPGGPGAAIDEKV</sequence>
<comment type="caution">
    <text evidence="1">The sequence shown here is derived from an EMBL/GenBank/DDBJ whole genome shotgun (WGS) entry which is preliminary data.</text>
</comment>
<evidence type="ECO:0000313" key="1">
    <source>
        <dbReference type="EMBL" id="THH10586.1"/>
    </source>
</evidence>
<dbReference type="Proteomes" id="UP000308199">
    <property type="component" value="Unassembled WGS sequence"/>
</dbReference>
<evidence type="ECO:0000313" key="2">
    <source>
        <dbReference type="Proteomes" id="UP000308199"/>
    </source>
</evidence>
<dbReference type="EMBL" id="SGPK01000032">
    <property type="protein sequence ID" value="THH10586.1"/>
    <property type="molecule type" value="Genomic_DNA"/>
</dbReference>